<name>A0ABS6SAZ5_9SPHN</name>
<evidence type="ECO:0000256" key="2">
    <source>
        <dbReference type="SAM" id="SignalP"/>
    </source>
</evidence>
<sequence length="345" mass="38133">MTITAYHIARAGIALAVALLFSAIALAQPAPQSAASKFEQDRAAILAMAGNFKVDFDFRETVAFTPGYEPRAPYHSGGHEIVRVIEDRGDFISLQHILVVGGEQKFPVKHWRQDWQYQPERVLVFIGGNAWRQRPVAADDRTGSWSQTVYQVDDAPRYGAVGTWSHANGVSEWVPPSEWRPLPRRDMTKREDYHVMAAMNRHAITPAGWVHEQDNVKLALGGEPHVLVREIGVNTYVRSEDFPVEIGDDYWRKTADFWAGVRGIWGAMEARGAPFALTQKGEPERLYTDLLGLAGDVADGKTSAADALARAKGVIARETTTDLPPLARRLRTSTGDGGDGEARAY</sequence>
<protein>
    <submittedName>
        <fullName evidence="3">Uncharacterized protein</fullName>
    </submittedName>
</protein>
<evidence type="ECO:0000313" key="3">
    <source>
        <dbReference type="EMBL" id="MBV7255520.1"/>
    </source>
</evidence>
<dbReference type="InterPro" id="IPR046715">
    <property type="entry name" value="DUF6607"/>
</dbReference>
<comment type="caution">
    <text evidence="3">The sequence shown here is derived from an EMBL/GenBank/DDBJ whole genome shotgun (WGS) entry which is preliminary data.</text>
</comment>
<organism evidence="3 4">
    <name type="scientific">Pacificimonas pallii</name>
    <dbReference type="NCBI Taxonomy" id="2827236"/>
    <lineage>
        <taxon>Bacteria</taxon>
        <taxon>Pseudomonadati</taxon>
        <taxon>Pseudomonadota</taxon>
        <taxon>Alphaproteobacteria</taxon>
        <taxon>Sphingomonadales</taxon>
        <taxon>Sphingosinicellaceae</taxon>
        <taxon>Pacificimonas</taxon>
    </lineage>
</organism>
<dbReference type="Proteomes" id="UP000722336">
    <property type="component" value="Unassembled WGS sequence"/>
</dbReference>
<evidence type="ECO:0000256" key="1">
    <source>
        <dbReference type="SAM" id="MobiDB-lite"/>
    </source>
</evidence>
<dbReference type="RefSeq" id="WP_218443852.1">
    <property type="nucleotide sequence ID" value="NZ_JAGSPA010000001.1"/>
</dbReference>
<reference evidence="3 4" key="1">
    <citation type="submission" date="2021-04" db="EMBL/GenBank/DDBJ databases">
        <authorList>
            <person name="Pira H."/>
            <person name="Risdian C."/>
            <person name="Wink J."/>
        </authorList>
    </citation>
    <scope>NUCLEOTIDE SEQUENCE [LARGE SCALE GENOMIC DNA]</scope>
    <source>
        <strain evidence="3 4">WHA3</strain>
    </source>
</reference>
<dbReference type="EMBL" id="JAGSPA010000001">
    <property type="protein sequence ID" value="MBV7255520.1"/>
    <property type="molecule type" value="Genomic_DNA"/>
</dbReference>
<accession>A0ABS6SAZ5</accession>
<feature type="signal peptide" evidence="2">
    <location>
        <begin position="1"/>
        <end position="27"/>
    </location>
</feature>
<feature type="region of interest" description="Disordered" evidence="1">
    <location>
        <begin position="325"/>
        <end position="345"/>
    </location>
</feature>
<evidence type="ECO:0000313" key="4">
    <source>
        <dbReference type="Proteomes" id="UP000722336"/>
    </source>
</evidence>
<keyword evidence="2" id="KW-0732">Signal</keyword>
<dbReference type="Pfam" id="PF20311">
    <property type="entry name" value="DUF6607"/>
    <property type="match status" value="1"/>
</dbReference>
<gene>
    <name evidence="3" type="ORF">KCG44_01835</name>
</gene>
<keyword evidence="4" id="KW-1185">Reference proteome</keyword>
<feature type="chain" id="PRO_5046465383" evidence="2">
    <location>
        <begin position="28"/>
        <end position="345"/>
    </location>
</feature>
<proteinExistence type="predicted"/>